<protein>
    <submittedName>
        <fullName evidence="3">Vacuolar protein sorting-associated protein 64</fullName>
    </submittedName>
</protein>
<dbReference type="Pfam" id="PF00498">
    <property type="entry name" value="FHA"/>
    <property type="match status" value="1"/>
</dbReference>
<feature type="compositionally biased region" description="Polar residues" evidence="1">
    <location>
        <begin position="102"/>
        <end position="114"/>
    </location>
</feature>
<feature type="compositionally biased region" description="Basic and acidic residues" evidence="1">
    <location>
        <begin position="532"/>
        <end position="564"/>
    </location>
</feature>
<feature type="compositionally biased region" description="Low complexity" evidence="1">
    <location>
        <begin position="115"/>
        <end position="135"/>
    </location>
</feature>
<dbReference type="Proteomes" id="UP000253472">
    <property type="component" value="Unassembled WGS sequence"/>
</dbReference>
<name>A0A367XUN4_9ASCO</name>
<feature type="region of interest" description="Disordered" evidence="1">
    <location>
        <begin position="88"/>
        <end position="203"/>
    </location>
</feature>
<dbReference type="InterPro" id="IPR000253">
    <property type="entry name" value="FHA_dom"/>
</dbReference>
<proteinExistence type="predicted"/>
<dbReference type="EMBL" id="QLNQ01000029">
    <property type="protein sequence ID" value="RCK56521.1"/>
    <property type="molecule type" value="Genomic_DNA"/>
</dbReference>
<reference evidence="3 4" key="1">
    <citation type="submission" date="2018-06" db="EMBL/GenBank/DDBJ databases">
        <title>Whole genome sequencing of Candida tropicalis (genome annotated by CSBL at Korea University).</title>
        <authorList>
            <person name="Ahn J."/>
        </authorList>
    </citation>
    <scope>NUCLEOTIDE SEQUENCE [LARGE SCALE GENOMIC DNA]</scope>
    <source>
        <strain evidence="3 4">ATCC 20962</strain>
    </source>
</reference>
<keyword evidence="4" id="KW-1185">Reference proteome</keyword>
<feature type="region of interest" description="Disordered" evidence="1">
    <location>
        <begin position="613"/>
        <end position="664"/>
    </location>
</feature>
<dbReference type="PROSITE" id="PS50006">
    <property type="entry name" value="FHA_DOMAIN"/>
    <property type="match status" value="1"/>
</dbReference>
<feature type="compositionally biased region" description="Low complexity" evidence="1">
    <location>
        <begin position="181"/>
        <end position="192"/>
    </location>
</feature>
<dbReference type="PANTHER" id="PTHR15715:SF37">
    <property type="entry name" value="LD47843P"/>
    <property type="match status" value="1"/>
</dbReference>
<feature type="compositionally biased region" description="Low complexity" evidence="1">
    <location>
        <begin position="88"/>
        <end position="101"/>
    </location>
</feature>
<dbReference type="PANTHER" id="PTHR15715">
    <property type="entry name" value="CENTROSOMAL PROTEIN OF 170 KDA"/>
    <property type="match status" value="1"/>
</dbReference>
<feature type="region of interest" description="Disordered" evidence="1">
    <location>
        <begin position="532"/>
        <end position="566"/>
    </location>
</feature>
<feature type="compositionally biased region" description="Basic and acidic residues" evidence="1">
    <location>
        <begin position="613"/>
        <end position="624"/>
    </location>
</feature>
<accession>A0A367XUN4</accession>
<dbReference type="SMART" id="SM00240">
    <property type="entry name" value="FHA"/>
    <property type="match status" value="1"/>
</dbReference>
<evidence type="ECO:0000256" key="1">
    <source>
        <dbReference type="SAM" id="MobiDB-lite"/>
    </source>
</evidence>
<feature type="compositionally biased region" description="Low complexity" evidence="1">
    <location>
        <begin position="632"/>
        <end position="646"/>
    </location>
</feature>
<feature type="compositionally biased region" description="Polar residues" evidence="1">
    <location>
        <begin position="167"/>
        <end position="180"/>
    </location>
</feature>
<evidence type="ECO:0000313" key="4">
    <source>
        <dbReference type="Proteomes" id="UP000253472"/>
    </source>
</evidence>
<dbReference type="STRING" id="5486.A0A367XUN4"/>
<sequence>MTDIPIALDSSQLLHDNNTSTHQHHQITHNKHLQLKQPNQATNQQPQQLQLQLQLQQQAQLSQQQSAPQPFPNLEIKKNGLVYIKSSNSLSNGTKSSTGLSRTASNTGTNSPLDSKSSPSTSTSTATSSMSSISSVVGRKRSNSQSQVIAMPGKPKYSGASARDQPKSSLSTMPSPLAPNSSTSGSLLPKSSHGPSPLNPRKRNQTQYYVTLLPLNDTFIKKHLPVATYPETTKLGRPTGTKHKPDVTNGYFDSRVLSRNHAQIYIDPKNGKLMLQDLGSSNGTYLNDVRLNNDPTEVKMGDVVCLGFNVQAESTHKQISLKIENINVISTQLENGAGNGADSGNLYGKGLDSPEFRHISFIEDICNQVEKKSKQSQDGSPHVTPKHQLSYENYLFNDVNTELDEYLLGLYSSSNTGIYNNSRIGSPSCVESIVSVLLMNLTRVKQQNIVLQELFKDYENFKSLSVDQNRKLDSLGKKLKESEQDKSHLNSLLSDLKCKTNAIDQERDHNEKEVKSKLDRINSLEEQIRELQEEKEKHEREKKEREEQEEERQAEQEELAKQRETVTVSEIDEQVRQRQELNNFIADLSRTPSFKNTKIQPEPIKCDVEPFPTVEEHSHSESEHNTPPPPRSLSLSLSPSQSRSQPENQTSLSVNKKSKLAKSSKYHPEKLVKFAQDNAPHIQTFTIAMSAMIIGYFFKKLTE</sequence>
<feature type="domain" description="FHA" evidence="2">
    <location>
        <begin position="233"/>
        <end position="291"/>
    </location>
</feature>
<dbReference type="InterPro" id="IPR051176">
    <property type="entry name" value="Cent_Immune-Sig_Mod"/>
</dbReference>
<evidence type="ECO:0000259" key="2">
    <source>
        <dbReference type="PROSITE" id="PS50006"/>
    </source>
</evidence>
<evidence type="ECO:0000313" key="3">
    <source>
        <dbReference type="EMBL" id="RCK56521.1"/>
    </source>
</evidence>
<gene>
    <name evidence="3" type="primary">VPS64_0</name>
    <name evidence="3" type="ORF">Cantr_05322</name>
</gene>
<organism evidence="3 4">
    <name type="scientific">Candida viswanathii</name>
    <dbReference type="NCBI Taxonomy" id="5486"/>
    <lineage>
        <taxon>Eukaryota</taxon>
        <taxon>Fungi</taxon>
        <taxon>Dikarya</taxon>
        <taxon>Ascomycota</taxon>
        <taxon>Saccharomycotina</taxon>
        <taxon>Pichiomycetes</taxon>
        <taxon>Debaryomycetaceae</taxon>
        <taxon>Candida/Lodderomyces clade</taxon>
        <taxon>Candida</taxon>
    </lineage>
</organism>
<dbReference type="OrthoDB" id="687730at2759"/>
<dbReference type="Gene3D" id="2.60.200.20">
    <property type="match status" value="1"/>
</dbReference>
<dbReference type="InterPro" id="IPR008984">
    <property type="entry name" value="SMAD_FHA_dom_sf"/>
</dbReference>
<dbReference type="GO" id="GO:0005737">
    <property type="term" value="C:cytoplasm"/>
    <property type="evidence" value="ECO:0007669"/>
    <property type="project" value="TreeGrafter"/>
</dbReference>
<dbReference type="AlphaFoldDB" id="A0A367XUN4"/>
<dbReference type="SUPFAM" id="SSF49879">
    <property type="entry name" value="SMAD/FHA domain"/>
    <property type="match status" value="1"/>
</dbReference>
<comment type="caution">
    <text evidence="3">The sequence shown here is derived from an EMBL/GenBank/DDBJ whole genome shotgun (WGS) entry which is preliminary data.</text>
</comment>